<feature type="region of interest" description="Disordered" evidence="1">
    <location>
        <begin position="179"/>
        <end position="202"/>
    </location>
</feature>
<name>A0A0L0VIR7_9BASI</name>
<keyword evidence="3" id="KW-1185">Reference proteome</keyword>
<dbReference type="Proteomes" id="UP000054564">
    <property type="component" value="Unassembled WGS sequence"/>
</dbReference>
<evidence type="ECO:0000256" key="1">
    <source>
        <dbReference type="SAM" id="MobiDB-lite"/>
    </source>
</evidence>
<reference evidence="3" key="1">
    <citation type="submission" date="2014-03" db="EMBL/GenBank/DDBJ databases">
        <title>The Genome Sequence of Puccinia striiformis f. sp. tritici PST-78.</title>
        <authorList>
            <consortium name="The Broad Institute Genome Sequencing Platform"/>
            <person name="Cuomo C."/>
            <person name="Hulbert S."/>
            <person name="Chen X."/>
            <person name="Walker B."/>
            <person name="Young S.K."/>
            <person name="Zeng Q."/>
            <person name="Gargeya S."/>
            <person name="Fitzgerald M."/>
            <person name="Haas B."/>
            <person name="Abouelleil A."/>
            <person name="Alvarado L."/>
            <person name="Arachchi H.M."/>
            <person name="Berlin A.M."/>
            <person name="Chapman S.B."/>
            <person name="Goldberg J."/>
            <person name="Griggs A."/>
            <person name="Gujja S."/>
            <person name="Hansen M."/>
            <person name="Howarth C."/>
            <person name="Imamovic A."/>
            <person name="Larimer J."/>
            <person name="McCowan C."/>
            <person name="Montmayeur A."/>
            <person name="Murphy C."/>
            <person name="Neiman D."/>
            <person name="Pearson M."/>
            <person name="Priest M."/>
            <person name="Roberts A."/>
            <person name="Saif S."/>
            <person name="Shea T."/>
            <person name="Sisk P."/>
            <person name="Sykes S."/>
            <person name="Wortman J."/>
            <person name="Nusbaum C."/>
            <person name="Birren B."/>
        </authorList>
    </citation>
    <scope>NUCLEOTIDE SEQUENCE [LARGE SCALE GENOMIC DNA]</scope>
    <source>
        <strain evidence="3">race PST-78</strain>
    </source>
</reference>
<proteinExistence type="predicted"/>
<protein>
    <submittedName>
        <fullName evidence="2">Uncharacterized protein</fullName>
    </submittedName>
</protein>
<sequence length="496" mass="57514">MSIWIEINVGIIQASVTHKTAQEISRELCRPDRRPSVLPAWKNYLVKMKISLTLYLIFPPIYSGSLTPQTTHTYHDNPLPLDTYVVPDLNVAFVEETPPEDLSPSRKNIYAPTEGPEGKLVTNVLPHHGLHPSPLQKGKSNVIPTKKKSIQLDAYPSQRKAGLLLSAKPGIKFQTAKRLAVTEPDTPQPKRSTKRKKQTSQQAPGKFFKVYDWDFVREFPREISGTTSDQTSLPNDELEQFFEKIKFQKRDDFFYIPRGKLTSVIKEYYSHRHLLHTELSSRPIKSRVLGDLTLNLSNKKLALDDNDKFTKLVGHLTSKVQTRFHSIESAPDSTDPAPDTIKRIIEYIHSTNKITIFLILIYLSIFREHDQEELNEEVIEHLISFLENLWKKFEEPDQKFLNDNPWAEINSLFFPPKLELEIAKMRKMSLYLHRERYCMAWNFVEQWAKENRKSLQWGDPRHLKTDRRPLVAIINYILLSSNPSFVSKMLLTTKSN</sequence>
<gene>
    <name evidence="2" type="ORF">PSTG_07581</name>
</gene>
<evidence type="ECO:0000313" key="3">
    <source>
        <dbReference type="Proteomes" id="UP000054564"/>
    </source>
</evidence>
<organism evidence="2 3">
    <name type="scientific">Puccinia striiformis f. sp. tritici PST-78</name>
    <dbReference type="NCBI Taxonomy" id="1165861"/>
    <lineage>
        <taxon>Eukaryota</taxon>
        <taxon>Fungi</taxon>
        <taxon>Dikarya</taxon>
        <taxon>Basidiomycota</taxon>
        <taxon>Pucciniomycotina</taxon>
        <taxon>Pucciniomycetes</taxon>
        <taxon>Pucciniales</taxon>
        <taxon>Pucciniaceae</taxon>
        <taxon>Puccinia</taxon>
    </lineage>
</organism>
<dbReference type="OrthoDB" id="10599426at2759"/>
<dbReference type="EMBL" id="AJIL01000049">
    <property type="protein sequence ID" value="KNE99101.1"/>
    <property type="molecule type" value="Genomic_DNA"/>
</dbReference>
<dbReference type="AlphaFoldDB" id="A0A0L0VIR7"/>
<accession>A0A0L0VIR7</accession>
<comment type="caution">
    <text evidence="2">The sequence shown here is derived from an EMBL/GenBank/DDBJ whole genome shotgun (WGS) entry which is preliminary data.</text>
</comment>
<evidence type="ECO:0000313" key="2">
    <source>
        <dbReference type="EMBL" id="KNE99101.1"/>
    </source>
</evidence>